<feature type="region of interest" description="Disordered" evidence="1">
    <location>
        <begin position="437"/>
        <end position="482"/>
    </location>
</feature>
<evidence type="ECO:0000313" key="3">
    <source>
        <dbReference type="Proteomes" id="UP000298663"/>
    </source>
</evidence>
<dbReference type="AlphaFoldDB" id="A0A4U5LYE2"/>
<reference evidence="2 3" key="1">
    <citation type="journal article" date="2015" name="Genome Biol.">
        <title>Comparative genomics of Steinernema reveals deeply conserved gene regulatory networks.</title>
        <authorList>
            <person name="Dillman A.R."/>
            <person name="Macchietto M."/>
            <person name="Porter C.F."/>
            <person name="Rogers A."/>
            <person name="Williams B."/>
            <person name="Antoshechkin I."/>
            <person name="Lee M.M."/>
            <person name="Goodwin Z."/>
            <person name="Lu X."/>
            <person name="Lewis E.E."/>
            <person name="Goodrich-Blair H."/>
            <person name="Stock S.P."/>
            <person name="Adams B.J."/>
            <person name="Sternberg P.W."/>
            <person name="Mortazavi A."/>
        </authorList>
    </citation>
    <scope>NUCLEOTIDE SEQUENCE [LARGE SCALE GENOMIC DNA]</scope>
    <source>
        <strain evidence="2 3">ALL</strain>
    </source>
</reference>
<gene>
    <name evidence="2" type="ORF">L596_028423</name>
</gene>
<name>A0A4U5LYE2_STECR</name>
<sequence>MPGVILRNSKVPVIPYDTETLSSSRITSQLICPSRCTNVPMPWLCETCGAPVFFSLSDWCYCYCGKYNVNAAEYRCNEPGHELATPTDLAVPLEKYNIAVICKARELRTKWLTWVIDPTEPIGCPYATYEVRQAQRLFRFVDLTHEHDLKEFHAVCIVTPFYGNIRPHLFEAVAVLGKKAVKNVFVYSPGEPVPAQRQPRRPRDGHGDAGRAVLRRARAAQRGDSPRIPGHGLQHGPLERQLMDTPPTPEEAQNLALGLKDFCQLIGKTLTTNIDCLEHDRSSRRKAFVLTSSFLRPKLVPQLFEVGADSTGDTIEEDEFQAKILVGCTMKEMDPEAAREELERLEESKAFFEMVERQLDFCLKFTIQDEAGVELILRLKDDMLASRYREEALEYLNAATRPSKGSVLSYVVRCQSNSLLPLPKMCPNALVEEEITTSSSLDSNFGSPRKLRGGRRRRARGGRNRGRGGRNRRSRLPDCSSC</sequence>
<feature type="compositionally biased region" description="Basic residues" evidence="1">
    <location>
        <begin position="449"/>
        <end position="474"/>
    </location>
</feature>
<feature type="compositionally biased region" description="Polar residues" evidence="1">
    <location>
        <begin position="437"/>
        <end position="446"/>
    </location>
</feature>
<dbReference type="Proteomes" id="UP000298663">
    <property type="component" value="Unassembled WGS sequence"/>
</dbReference>
<proteinExistence type="predicted"/>
<dbReference type="OrthoDB" id="10523168at2759"/>
<protein>
    <submittedName>
        <fullName evidence="2">Uncharacterized protein</fullName>
    </submittedName>
</protein>
<reference evidence="2 3" key="2">
    <citation type="journal article" date="2019" name="G3 (Bethesda)">
        <title>Hybrid Assembly of the Genome of the Entomopathogenic Nematode Steinernema carpocapsae Identifies the X-Chromosome.</title>
        <authorList>
            <person name="Serra L."/>
            <person name="Macchietto M."/>
            <person name="Macias-Munoz A."/>
            <person name="McGill C.J."/>
            <person name="Rodriguez I.M."/>
            <person name="Rodriguez B."/>
            <person name="Murad R."/>
            <person name="Mortazavi A."/>
        </authorList>
    </citation>
    <scope>NUCLEOTIDE SEQUENCE [LARGE SCALE GENOMIC DNA]</scope>
    <source>
        <strain evidence="2 3">ALL</strain>
    </source>
</reference>
<accession>A0A4U5LYE2</accession>
<evidence type="ECO:0000313" key="2">
    <source>
        <dbReference type="EMBL" id="TKR61298.1"/>
    </source>
</evidence>
<organism evidence="2 3">
    <name type="scientific">Steinernema carpocapsae</name>
    <name type="common">Entomopathogenic nematode</name>
    <dbReference type="NCBI Taxonomy" id="34508"/>
    <lineage>
        <taxon>Eukaryota</taxon>
        <taxon>Metazoa</taxon>
        <taxon>Ecdysozoa</taxon>
        <taxon>Nematoda</taxon>
        <taxon>Chromadorea</taxon>
        <taxon>Rhabditida</taxon>
        <taxon>Tylenchina</taxon>
        <taxon>Panagrolaimomorpha</taxon>
        <taxon>Strongyloidoidea</taxon>
        <taxon>Steinernematidae</taxon>
        <taxon>Steinernema</taxon>
    </lineage>
</organism>
<dbReference type="EMBL" id="AZBU02000011">
    <property type="protein sequence ID" value="TKR61298.1"/>
    <property type="molecule type" value="Genomic_DNA"/>
</dbReference>
<keyword evidence="3" id="KW-1185">Reference proteome</keyword>
<evidence type="ECO:0000256" key="1">
    <source>
        <dbReference type="SAM" id="MobiDB-lite"/>
    </source>
</evidence>
<feature type="region of interest" description="Disordered" evidence="1">
    <location>
        <begin position="216"/>
        <end position="251"/>
    </location>
</feature>
<comment type="caution">
    <text evidence="2">The sequence shown here is derived from an EMBL/GenBank/DDBJ whole genome shotgun (WGS) entry which is preliminary data.</text>
</comment>